<accession>A0A2P2P4Z1</accession>
<name>A0A2P2P4Z1_RHIMU</name>
<evidence type="ECO:0000313" key="1">
    <source>
        <dbReference type="EMBL" id="MBX49749.1"/>
    </source>
</evidence>
<protein>
    <submittedName>
        <fullName evidence="1">Uncharacterized protein</fullName>
    </submittedName>
</protein>
<dbReference type="AlphaFoldDB" id="A0A2P2P4Z1"/>
<organism evidence="1">
    <name type="scientific">Rhizophora mucronata</name>
    <name type="common">Asiatic mangrove</name>
    <dbReference type="NCBI Taxonomy" id="61149"/>
    <lineage>
        <taxon>Eukaryota</taxon>
        <taxon>Viridiplantae</taxon>
        <taxon>Streptophyta</taxon>
        <taxon>Embryophyta</taxon>
        <taxon>Tracheophyta</taxon>
        <taxon>Spermatophyta</taxon>
        <taxon>Magnoliopsida</taxon>
        <taxon>eudicotyledons</taxon>
        <taxon>Gunneridae</taxon>
        <taxon>Pentapetalae</taxon>
        <taxon>rosids</taxon>
        <taxon>fabids</taxon>
        <taxon>Malpighiales</taxon>
        <taxon>Rhizophoraceae</taxon>
        <taxon>Rhizophora</taxon>
    </lineage>
</organism>
<reference evidence="1" key="1">
    <citation type="submission" date="2018-02" db="EMBL/GenBank/DDBJ databases">
        <title>Rhizophora mucronata_Transcriptome.</title>
        <authorList>
            <person name="Meera S.P."/>
            <person name="Sreeshan A."/>
            <person name="Augustine A."/>
        </authorList>
    </citation>
    <scope>NUCLEOTIDE SEQUENCE</scope>
    <source>
        <tissue evidence="1">Leaf</tissue>
    </source>
</reference>
<proteinExistence type="predicted"/>
<sequence>MFVEIIRALTANTNCITAFFEPFR</sequence>
<dbReference type="EMBL" id="GGEC01069265">
    <property type="protein sequence ID" value="MBX49749.1"/>
    <property type="molecule type" value="Transcribed_RNA"/>
</dbReference>